<sequence>MFALGLLCAAAPLRAAHTDEPQPGASEPSWLDGAAAQAHEWNMIVGGGFRVEPKFEGADDVKIMPVPMIMADFGPYISVDVRGLTVNAFDYEGLSVKGRVGYDLGRDSDDDKHLHGLGDIGSGAVLGLDLAYDWEPVQFTVALDKTIGGGDGFTAKFGAAYSVGFDQFQFSIGPSFTWADGNAMESYFGVSDRQSRKSGLSRFDADAGIKRVDLELSGLYMLDEHWVVRGEVTFGYLTGDAADSPVSQRNFQPSTMFLVGYKF</sequence>
<dbReference type="Pfam" id="PF06629">
    <property type="entry name" value="MipA"/>
    <property type="match status" value="1"/>
</dbReference>
<evidence type="ECO:0000256" key="3">
    <source>
        <dbReference type="ARBA" id="ARBA00022729"/>
    </source>
</evidence>
<evidence type="ECO:0000256" key="1">
    <source>
        <dbReference type="ARBA" id="ARBA00004442"/>
    </source>
</evidence>
<keyword evidence="5" id="KW-0998">Cell outer membrane</keyword>
<reference evidence="7" key="1">
    <citation type="submission" date="2023-08" db="EMBL/GenBank/DDBJ databases">
        <title>Rhodospirillaceae gen. nov., a novel taxon isolated from the Yangtze River Yuezi River estuary sludge.</title>
        <authorList>
            <person name="Ruan L."/>
        </authorList>
    </citation>
    <scope>NUCLEOTIDE SEQUENCE [LARGE SCALE GENOMIC DNA]</scope>
    <source>
        <strain evidence="7">R-7</strain>
    </source>
</reference>
<evidence type="ECO:0000313" key="6">
    <source>
        <dbReference type="EMBL" id="MDQ7249641.1"/>
    </source>
</evidence>
<comment type="caution">
    <text evidence="6">The sequence shown here is derived from an EMBL/GenBank/DDBJ whole genome shotgun (WGS) entry which is preliminary data.</text>
</comment>
<dbReference type="PANTHER" id="PTHR38776">
    <property type="entry name" value="MLTA-INTERACTING PROTEIN-RELATED"/>
    <property type="match status" value="1"/>
</dbReference>
<dbReference type="InterPro" id="IPR010583">
    <property type="entry name" value="MipA"/>
</dbReference>
<accession>A0ABU0YRM9</accession>
<dbReference type="Proteomes" id="UP001230156">
    <property type="component" value="Unassembled WGS sequence"/>
</dbReference>
<proteinExistence type="inferred from homology"/>
<dbReference type="RefSeq" id="WP_379957813.1">
    <property type="nucleotide sequence ID" value="NZ_JAUYVI010000005.1"/>
</dbReference>
<dbReference type="PANTHER" id="PTHR38776:SF1">
    <property type="entry name" value="MLTA-INTERACTING PROTEIN-RELATED"/>
    <property type="match status" value="1"/>
</dbReference>
<keyword evidence="3" id="KW-0732">Signal</keyword>
<organism evidence="6 7">
    <name type="scientific">Dongia sedimenti</name>
    <dbReference type="NCBI Taxonomy" id="3064282"/>
    <lineage>
        <taxon>Bacteria</taxon>
        <taxon>Pseudomonadati</taxon>
        <taxon>Pseudomonadota</taxon>
        <taxon>Alphaproteobacteria</taxon>
        <taxon>Rhodospirillales</taxon>
        <taxon>Dongiaceae</taxon>
        <taxon>Dongia</taxon>
    </lineage>
</organism>
<evidence type="ECO:0000256" key="5">
    <source>
        <dbReference type="ARBA" id="ARBA00023237"/>
    </source>
</evidence>
<keyword evidence="7" id="KW-1185">Reference proteome</keyword>
<evidence type="ECO:0000256" key="2">
    <source>
        <dbReference type="ARBA" id="ARBA00005722"/>
    </source>
</evidence>
<dbReference type="EMBL" id="JAUYVI010000005">
    <property type="protein sequence ID" value="MDQ7249641.1"/>
    <property type="molecule type" value="Genomic_DNA"/>
</dbReference>
<evidence type="ECO:0000256" key="4">
    <source>
        <dbReference type="ARBA" id="ARBA00023136"/>
    </source>
</evidence>
<name>A0ABU0YRM9_9PROT</name>
<comment type="similarity">
    <text evidence="2">Belongs to the MipA/OmpV family.</text>
</comment>
<keyword evidence="4" id="KW-0472">Membrane</keyword>
<gene>
    <name evidence="6" type="ORF">Q8A70_18275</name>
</gene>
<comment type="subcellular location">
    <subcellularLocation>
        <location evidence="1">Cell outer membrane</location>
    </subcellularLocation>
</comment>
<protein>
    <submittedName>
        <fullName evidence="6">MipA/OmpV family protein</fullName>
    </submittedName>
</protein>
<evidence type="ECO:0000313" key="7">
    <source>
        <dbReference type="Proteomes" id="UP001230156"/>
    </source>
</evidence>